<evidence type="ECO:0000313" key="1">
    <source>
        <dbReference type="EMBL" id="KAG6527311.1"/>
    </source>
</evidence>
<dbReference type="GO" id="GO:0004842">
    <property type="term" value="F:ubiquitin-protein transferase activity"/>
    <property type="evidence" value="ECO:0007669"/>
    <property type="project" value="InterPro"/>
</dbReference>
<evidence type="ECO:0000313" key="2">
    <source>
        <dbReference type="Proteomes" id="UP000734854"/>
    </source>
</evidence>
<dbReference type="GO" id="GO:0016567">
    <property type="term" value="P:protein ubiquitination"/>
    <property type="evidence" value="ECO:0007669"/>
    <property type="project" value="InterPro"/>
</dbReference>
<proteinExistence type="predicted"/>
<keyword evidence="2" id="KW-1185">Reference proteome</keyword>
<reference evidence="1 2" key="1">
    <citation type="submission" date="2020-08" db="EMBL/GenBank/DDBJ databases">
        <title>Plant Genome Project.</title>
        <authorList>
            <person name="Zhang R.-G."/>
        </authorList>
    </citation>
    <scope>NUCLEOTIDE SEQUENCE [LARGE SCALE GENOMIC DNA]</scope>
    <source>
        <tissue evidence="1">Rhizome</tissue>
    </source>
</reference>
<gene>
    <name evidence="1" type="ORF">ZIOFF_009410</name>
</gene>
<sequence length="131" mass="15276">MSRTPFLKYDEIGFWVQDYALMFTLSKEVPRFLILFMLKPCRFYCRCLKEIEKILFTGTALTVVGETAKDDAGKESLIANLCNRWYQIASTGFTVVGIFLLTKHALQHVLEKRRCWELQKRVLAVARQAYD</sequence>
<dbReference type="InterPro" id="IPR044231">
    <property type="entry name" value="SP1/SPL1"/>
</dbReference>
<dbReference type="PANTHER" id="PTHR47568:SF2">
    <property type="entry name" value="E3 UBIQUITIN-PROTEIN LIGASE SP1-RELATED"/>
    <property type="match status" value="1"/>
</dbReference>
<protein>
    <submittedName>
        <fullName evidence="1">Uncharacterized protein</fullName>
    </submittedName>
</protein>
<accession>A0A8J5LJD2</accession>
<dbReference type="EMBL" id="JACMSC010000003">
    <property type="protein sequence ID" value="KAG6527311.1"/>
    <property type="molecule type" value="Genomic_DNA"/>
</dbReference>
<dbReference type="Proteomes" id="UP000734854">
    <property type="component" value="Unassembled WGS sequence"/>
</dbReference>
<organism evidence="1 2">
    <name type="scientific">Zingiber officinale</name>
    <name type="common">Ginger</name>
    <name type="synonym">Amomum zingiber</name>
    <dbReference type="NCBI Taxonomy" id="94328"/>
    <lineage>
        <taxon>Eukaryota</taxon>
        <taxon>Viridiplantae</taxon>
        <taxon>Streptophyta</taxon>
        <taxon>Embryophyta</taxon>
        <taxon>Tracheophyta</taxon>
        <taxon>Spermatophyta</taxon>
        <taxon>Magnoliopsida</taxon>
        <taxon>Liliopsida</taxon>
        <taxon>Zingiberales</taxon>
        <taxon>Zingiberaceae</taxon>
        <taxon>Zingiber</taxon>
    </lineage>
</organism>
<comment type="caution">
    <text evidence="1">The sequence shown here is derived from an EMBL/GenBank/DDBJ whole genome shotgun (WGS) entry which is preliminary data.</text>
</comment>
<name>A0A8J5LJD2_ZINOF</name>
<dbReference type="AlphaFoldDB" id="A0A8J5LJD2"/>
<dbReference type="PANTHER" id="PTHR47568">
    <property type="match status" value="1"/>
</dbReference>